<keyword evidence="1" id="KW-0812">Transmembrane</keyword>
<feature type="transmembrane region" description="Helical" evidence="1">
    <location>
        <begin position="16"/>
        <end position="35"/>
    </location>
</feature>
<dbReference type="Pfam" id="PF11322">
    <property type="entry name" value="DUF3124"/>
    <property type="match status" value="1"/>
</dbReference>
<sequence>MPKPTEEDSETMMRNFKLIVFLTVVIPIVALTFFLEMRFEAIEDEIQFLEPGTRDAARTDLDALPWHPVQGQTLYVPAYSHIFHQSGEPRLLTVTLSARNTDRKNDIVLTSVRYYDTSGKERRSLVDKPLRLGPLASTEFVIEQKDKSGGSGASFIVEWKAGQPVNTPVVETVMIDTSNTQGISFVRPATVLEETTQNNGSATAAAPDKVGAAE</sequence>
<evidence type="ECO:0008006" key="4">
    <source>
        <dbReference type="Google" id="ProtNLM"/>
    </source>
</evidence>
<dbReference type="Proteomes" id="UP001416858">
    <property type="component" value="Unassembled WGS sequence"/>
</dbReference>
<dbReference type="RefSeq" id="WP_345687852.1">
    <property type="nucleotide sequence ID" value="NZ_BAABRO010000019.1"/>
</dbReference>
<organism evidence="2 3">
    <name type="scientific">Novipirellula caenicola</name>
    <dbReference type="NCBI Taxonomy" id="1536901"/>
    <lineage>
        <taxon>Bacteria</taxon>
        <taxon>Pseudomonadati</taxon>
        <taxon>Planctomycetota</taxon>
        <taxon>Planctomycetia</taxon>
        <taxon>Pirellulales</taxon>
        <taxon>Pirellulaceae</taxon>
        <taxon>Novipirellula</taxon>
    </lineage>
</organism>
<accession>A0ABP9VYG4</accession>
<keyword evidence="3" id="KW-1185">Reference proteome</keyword>
<evidence type="ECO:0000313" key="2">
    <source>
        <dbReference type="EMBL" id="GAA5510167.1"/>
    </source>
</evidence>
<name>A0ABP9VYG4_9BACT</name>
<evidence type="ECO:0000256" key="1">
    <source>
        <dbReference type="SAM" id="Phobius"/>
    </source>
</evidence>
<gene>
    <name evidence="2" type="ORF">Rcae01_05673</name>
</gene>
<reference evidence="2 3" key="1">
    <citation type="submission" date="2024-02" db="EMBL/GenBank/DDBJ databases">
        <title>Rhodopirellula caenicola NBRC 110016.</title>
        <authorList>
            <person name="Ichikawa N."/>
            <person name="Katano-Makiyama Y."/>
            <person name="Hidaka K."/>
        </authorList>
    </citation>
    <scope>NUCLEOTIDE SEQUENCE [LARGE SCALE GENOMIC DNA]</scope>
    <source>
        <strain evidence="2 3">NBRC 110016</strain>
    </source>
</reference>
<dbReference type="InterPro" id="IPR021471">
    <property type="entry name" value="DUF3124"/>
</dbReference>
<keyword evidence="1" id="KW-1133">Transmembrane helix</keyword>
<dbReference type="EMBL" id="BAABRO010000019">
    <property type="protein sequence ID" value="GAA5510167.1"/>
    <property type="molecule type" value="Genomic_DNA"/>
</dbReference>
<evidence type="ECO:0000313" key="3">
    <source>
        <dbReference type="Proteomes" id="UP001416858"/>
    </source>
</evidence>
<proteinExistence type="predicted"/>
<keyword evidence="1" id="KW-0472">Membrane</keyword>
<protein>
    <recommendedName>
        <fullName evidence="4">DUF3124 domain-containing protein</fullName>
    </recommendedName>
</protein>
<comment type="caution">
    <text evidence="2">The sequence shown here is derived from an EMBL/GenBank/DDBJ whole genome shotgun (WGS) entry which is preliminary data.</text>
</comment>